<sequence>MSQEILIDKTKIKELRRQTGAGFNACKKALNASNGDLEIAMEDLKKKGLAIANKKSERIASEGIIECYIHNGSKLGILMELNCETDFVAKQDKFHNLAKNICMQIAACPSTEYVSINDIPANVIEYEKNIEASKDDLNDKPDKIKEQILAGRLEKRLKELSLMNQLFIKDMSISVEDLVKQHIVILGENIKIRRFTRFILGEGLEKKHTNLADEVTQMIG</sequence>
<keyword evidence="3 4" id="KW-0648">Protein biosynthesis</keyword>
<accession>A0A4D6WPZ5</accession>
<protein>
    <recommendedName>
        <fullName evidence="5">Elongation factor Ts, mitochondrial</fullName>
        <shortName evidence="5">EF-Ts</shortName>
        <shortName evidence="5">EF-TsMt</shortName>
    </recommendedName>
</protein>
<dbReference type="InterPro" id="IPR014039">
    <property type="entry name" value="Transl_elong_EFTs/EF1B_dimer"/>
</dbReference>
<dbReference type="HAMAP" id="MF_00050">
    <property type="entry name" value="EF_Ts"/>
    <property type="match status" value="1"/>
</dbReference>
<name>A0A4D6WPZ5_9FLOR</name>
<dbReference type="InterPro" id="IPR001816">
    <property type="entry name" value="Transl_elong_EFTs/EF1B"/>
</dbReference>
<evidence type="ECO:0000256" key="2">
    <source>
        <dbReference type="ARBA" id="ARBA00022768"/>
    </source>
</evidence>
<dbReference type="PANTHER" id="PTHR11741:SF0">
    <property type="entry name" value="ELONGATION FACTOR TS, MITOCHONDRIAL"/>
    <property type="match status" value="1"/>
</dbReference>
<keyword evidence="5" id="KW-0496">Mitochondrion</keyword>
<geneLocation type="plastid" evidence="8"/>
<dbReference type="GO" id="GO:0003746">
    <property type="term" value="F:translation elongation factor activity"/>
    <property type="evidence" value="ECO:0007669"/>
    <property type="project" value="UniProtKB-UniRule"/>
</dbReference>
<dbReference type="CDD" id="cd14275">
    <property type="entry name" value="UBA_EF-Ts"/>
    <property type="match status" value="1"/>
</dbReference>
<evidence type="ECO:0000256" key="6">
    <source>
        <dbReference type="RuleBase" id="RU000642"/>
    </source>
</evidence>
<keyword evidence="4" id="KW-0963">Cytoplasm</keyword>
<comment type="subcellular location">
    <subcellularLocation>
        <location evidence="4">Cytoplasm</location>
    </subcellularLocation>
    <subcellularLocation>
        <location evidence="5">Mitochondrion</location>
    </subcellularLocation>
</comment>
<dbReference type="Gene3D" id="1.10.286.20">
    <property type="match status" value="1"/>
</dbReference>
<comment type="similarity">
    <text evidence="1 4 6">Belongs to the EF-Ts family.</text>
</comment>
<dbReference type="Gene3D" id="1.10.8.10">
    <property type="entry name" value="DNA helicase RuvA subunit, C-terminal domain"/>
    <property type="match status" value="1"/>
</dbReference>
<dbReference type="FunFam" id="1.10.8.10:FF:000001">
    <property type="entry name" value="Elongation factor Ts"/>
    <property type="match status" value="1"/>
</dbReference>
<proteinExistence type="inferred from homology"/>
<dbReference type="AlphaFoldDB" id="A0A4D6WPZ5"/>
<dbReference type="InterPro" id="IPR018101">
    <property type="entry name" value="Transl_elong_Ts_CS"/>
</dbReference>
<dbReference type="GO" id="GO:0005739">
    <property type="term" value="C:mitochondrion"/>
    <property type="evidence" value="ECO:0007669"/>
    <property type="project" value="UniProtKB-SubCell"/>
</dbReference>
<dbReference type="SUPFAM" id="SSF46934">
    <property type="entry name" value="UBA-like"/>
    <property type="match status" value="1"/>
</dbReference>
<dbReference type="InterPro" id="IPR036402">
    <property type="entry name" value="EF-Ts_dimer_sf"/>
</dbReference>
<dbReference type="NCBIfam" id="TIGR00116">
    <property type="entry name" value="tsf"/>
    <property type="match status" value="1"/>
</dbReference>
<dbReference type="PANTHER" id="PTHR11741">
    <property type="entry name" value="ELONGATION FACTOR TS"/>
    <property type="match status" value="1"/>
</dbReference>
<reference evidence="8" key="1">
    <citation type="journal article" date="2019" name="Mol. Phylogenet. Evol.">
        <title>Morphological evolution and classification of the red algal order Ceramiales inferred using plastid phylogenomics.</title>
        <authorList>
            <person name="Diaz-Tapia P."/>
            <person name="Pasella M.M."/>
            <person name="Verbruggen H."/>
            <person name="Maggs C.A."/>
        </authorList>
    </citation>
    <scope>NUCLEOTIDE SEQUENCE</scope>
    <source>
        <strain evidence="8">PD2952</strain>
    </source>
</reference>
<keyword evidence="2 4" id="KW-0251">Elongation factor</keyword>
<dbReference type="Pfam" id="PF00889">
    <property type="entry name" value="EF_TS"/>
    <property type="match status" value="1"/>
</dbReference>
<dbReference type="InterPro" id="IPR009060">
    <property type="entry name" value="UBA-like_sf"/>
</dbReference>
<keyword evidence="8" id="KW-0934">Plastid</keyword>
<dbReference type="PROSITE" id="PS01127">
    <property type="entry name" value="EF_TS_2"/>
    <property type="match status" value="1"/>
</dbReference>
<evidence type="ECO:0000313" key="8">
    <source>
        <dbReference type="EMBL" id="QCI05456.1"/>
    </source>
</evidence>
<dbReference type="EMBL" id="MK814632">
    <property type="protein sequence ID" value="QCI05456.1"/>
    <property type="molecule type" value="Genomic_DNA"/>
</dbReference>
<evidence type="ECO:0000256" key="1">
    <source>
        <dbReference type="ARBA" id="ARBA00005532"/>
    </source>
</evidence>
<evidence type="ECO:0000256" key="4">
    <source>
        <dbReference type="HAMAP-Rule" id="MF_00050"/>
    </source>
</evidence>
<reference evidence="8" key="2">
    <citation type="submission" date="2019-04" db="EMBL/GenBank/DDBJ databases">
        <authorList>
            <person name="Pasella M."/>
        </authorList>
    </citation>
    <scope>NUCLEOTIDE SEQUENCE</scope>
    <source>
        <strain evidence="8">PD2952</strain>
    </source>
</reference>
<comment type="function">
    <text evidence="4 6">Associates with the EF-Tu.GDP complex and induces the exchange of GDP to GTP. It remains bound to the aminoacyl-tRNA.EF-Tu.GTP complex up to the GTP hydrolysis stage on the ribosome.</text>
</comment>
<gene>
    <name evidence="8" type="primary">tsf</name>
</gene>
<feature type="domain" description="Translation elongation factor EFTs/EF1B dimerisation" evidence="7">
    <location>
        <begin position="51"/>
        <end position="202"/>
    </location>
</feature>
<evidence type="ECO:0000259" key="7">
    <source>
        <dbReference type="Pfam" id="PF00889"/>
    </source>
</evidence>
<evidence type="ECO:0000256" key="5">
    <source>
        <dbReference type="HAMAP-Rule" id="MF_03135"/>
    </source>
</evidence>
<dbReference type="SUPFAM" id="SSF54713">
    <property type="entry name" value="Elongation factor Ts (EF-Ts), dimerisation domain"/>
    <property type="match status" value="1"/>
</dbReference>
<evidence type="ECO:0000256" key="3">
    <source>
        <dbReference type="ARBA" id="ARBA00022917"/>
    </source>
</evidence>
<dbReference type="Gene3D" id="3.30.479.20">
    <property type="entry name" value="Elongation factor Ts, dimerisation domain"/>
    <property type="match status" value="1"/>
</dbReference>
<dbReference type="PROSITE" id="PS01126">
    <property type="entry name" value="EF_TS_1"/>
    <property type="match status" value="1"/>
</dbReference>
<organism evidence="8">
    <name type="scientific">Crouania attenuata</name>
    <dbReference type="NCBI Taxonomy" id="42002"/>
    <lineage>
        <taxon>Eukaryota</taxon>
        <taxon>Rhodophyta</taxon>
        <taxon>Florideophyceae</taxon>
        <taxon>Rhodymeniophycidae</taxon>
        <taxon>Ceramiales</taxon>
        <taxon>Callithamniaceae</taxon>
        <taxon>Crouania</taxon>
    </lineage>
</organism>